<reference evidence="3 4" key="1">
    <citation type="journal article" date="2016" name="Nat. Commun.">
        <title>Thousands of microbial genomes shed light on interconnected biogeochemical processes in an aquifer system.</title>
        <authorList>
            <person name="Anantharaman K."/>
            <person name="Brown C.T."/>
            <person name="Hug L.A."/>
            <person name="Sharon I."/>
            <person name="Castelle C.J."/>
            <person name="Probst A.J."/>
            <person name="Thomas B.C."/>
            <person name="Singh A."/>
            <person name="Wilkins M.J."/>
            <person name="Karaoz U."/>
            <person name="Brodie E.L."/>
            <person name="Williams K.H."/>
            <person name="Hubbard S.S."/>
            <person name="Banfield J.F."/>
        </authorList>
    </citation>
    <scope>NUCLEOTIDE SEQUENCE [LARGE SCALE GENOMIC DNA]</scope>
</reference>
<keyword evidence="1" id="KW-0175">Coiled coil</keyword>
<feature type="domain" description="Protein CR006 P-loop" evidence="2">
    <location>
        <begin position="29"/>
        <end position="660"/>
    </location>
</feature>
<evidence type="ECO:0000313" key="3">
    <source>
        <dbReference type="EMBL" id="OGY17857.1"/>
    </source>
</evidence>
<dbReference type="PANTHER" id="PTHR32114">
    <property type="entry name" value="ABC TRANSPORTER ABCH.3"/>
    <property type="match status" value="1"/>
</dbReference>
<evidence type="ECO:0000256" key="1">
    <source>
        <dbReference type="SAM" id="Coils"/>
    </source>
</evidence>
<dbReference type="AlphaFoldDB" id="A0A1G1VRJ7"/>
<comment type="caution">
    <text evidence="3">The sequence shown here is derived from an EMBL/GenBank/DDBJ whole genome shotgun (WGS) entry which is preliminary data.</text>
</comment>
<dbReference type="GO" id="GO:0005524">
    <property type="term" value="F:ATP binding"/>
    <property type="evidence" value="ECO:0007669"/>
    <property type="project" value="InterPro"/>
</dbReference>
<name>A0A1G1VRJ7_9BACT</name>
<dbReference type="GO" id="GO:0005737">
    <property type="term" value="C:cytoplasm"/>
    <property type="evidence" value="ECO:0007669"/>
    <property type="project" value="InterPro"/>
</dbReference>
<dbReference type="GO" id="GO:0004820">
    <property type="term" value="F:glycine-tRNA ligase activity"/>
    <property type="evidence" value="ECO:0007669"/>
    <property type="project" value="InterPro"/>
</dbReference>
<dbReference type="GO" id="GO:0006426">
    <property type="term" value="P:glycyl-tRNA aminoacylation"/>
    <property type="evidence" value="ECO:0007669"/>
    <property type="project" value="InterPro"/>
</dbReference>
<dbReference type="Pfam" id="PF13166">
    <property type="entry name" value="AAA_13"/>
    <property type="match status" value="1"/>
</dbReference>
<dbReference type="SUPFAM" id="SSF52540">
    <property type="entry name" value="P-loop containing nucleoside triphosphate hydrolases"/>
    <property type="match status" value="1"/>
</dbReference>
<dbReference type="PROSITE" id="PS50861">
    <property type="entry name" value="AA_TRNA_LIGASE_II_GLYAB"/>
    <property type="match status" value="1"/>
</dbReference>
<evidence type="ECO:0000259" key="2">
    <source>
        <dbReference type="Pfam" id="PF13166"/>
    </source>
</evidence>
<accession>A0A1G1VRJ7</accession>
<dbReference type="InterPro" id="IPR026866">
    <property type="entry name" value="CR006_AAA"/>
</dbReference>
<gene>
    <name evidence="3" type="ORF">A2786_00870</name>
</gene>
<proteinExistence type="predicted"/>
<protein>
    <recommendedName>
        <fullName evidence="2">Protein CR006 P-loop domain-containing protein</fullName>
    </recommendedName>
</protein>
<evidence type="ECO:0000313" key="4">
    <source>
        <dbReference type="Proteomes" id="UP000179233"/>
    </source>
</evidence>
<dbReference type="PANTHER" id="PTHR32114:SF2">
    <property type="entry name" value="ABC TRANSPORTER ABCH.3"/>
    <property type="match status" value="1"/>
</dbReference>
<dbReference type="EMBL" id="MHCJ01000006">
    <property type="protein sequence ID" value="OGY17857.1"/>
    <property type="molecule type" value="Genomic_DNA"/>
</dbReference>
<dbReference type="Gene3D" id="3.40.50.300">
    <property type="entry name" value="P-loop containing nucleotide triphosphate hydrolases"/>
    <property type="match status" value="2"/>
</dbReference>
<dbReference type="Proteomes" id="UP000179233">
    <property type="component" value="Unassembled WGS sequence"/>
</dbReference>
<sequence>MKIKKIKTIKNYKPFQDFQWDCLCKDKTGRECSFSPFTVFFGENRSGKSSVCEILKDLTGFQRFEGDKPVLSEVELETVELSKNTAPNGKTYIKRNISTKTYRFEQGKWDDTPKEQKHILFFDVDFIDKNIHSHGTISNIQGYHTQNAGNLIISLDAQANKQKMDLSEKKMALSQFESNNKDILHLTVSPEEIVLFNKYKSLNKNQKGALAKRTLSEISDQKKDKDRLTKLLNKSAQIAGIQTINQLSDRPQISSKKVYIELFERDIKKTAGDGADSLIKAHYEQHKSFLEKDENYKRITDTKNKNCPLCMQPLSGATAVIKYYRQVFDKTYENEKQKYLSDIQNLEQEITEYLTFITNLPEDVLEAFSSFEKVNQEFEIKDLYNIDEKISYNKKFEICSKASQAISILQRALQQLKTLEKPKYCTDSAYDELNAFFVKLDKLITEFNKFIDSKNQKINQFKQKYSVKRNTDLEHQKVNNKIAELEGIYAFVEGERVEQIKKHEKVKSEKEKLDQEVDLLEDNLEKYLSEKIPQSLIDLMIKIIGRFNLNFTLKHIKLSPKTKEYPFSFRIYDKSGKERAFKQGLSEGERQMVSLAFFFALNENIGDKKDVILILDDPITSLDAPNLKILSDLIHEKTKTFGQIVVLTHHPLFYKYLSKCENPNPITFGIARNREEFGGSFIYSDPGFDLLADVKQCYQEMTEQAKKGTLCLEAIALKYGQLLRLAIERFIKNELLLWNKEDNFTQVTDNLISGKGKLIKLNDTDLERIRNIYKYCSYSNLLHADKEIPSAISELDNHIAEFIKITEKVY</sequence>
<dbReference type="InterPro" id="IPR027417">
    <property type="entry name" value="P-loop_NTPase"/>
</dbReference>
<dbReference type="InterPro" id="IPR006194">
    <property type="entry name" value="Gly-tRNA-synth_heterodimer"/>
</dbReference>
<organism evidence="3 4">
    <name type="scientific">Candidatus Chisholmbacteria bacterium RIFCSPHIGHO2_01_FULL_52_32</name>
    <dbReference type="NCBI Taxonomy" id="1797591"/>
    <lineage>
        <taxon>Bacteria</taxon>
        <taxon>Candidatus Chisholmiibacteriota</taxon>
    </lineage>
</organism>
<feature type="coiled-coil region" evidence="1">
    <location>
        <begin position="496"/>
        <end position="530"/>
    </location>
</feature>